<dbReference type="RefSeq" id="WP_005992213.1">
    <property type="nucleotide sequence ID" value="NZ_AECZ01000006.1"/>
</dbReference>
<keyword evidence="2" id="KW-0812">Transmembrane</keyword>
<accession>E1JUI7</accession>
<gene>
    <name evidence="3" type="ORF">DesfrDRAFT_1286</name>
</gene>
<evidence type="ECO:0000256" key="1">
    <source>
        <dbReference type="SAM" id="MobiDB-lite"/>
    </source>
</evidence>
<sequence length="55" mass="6710">MDRFDLPHLLYLLLLLAALVAMRWLPRFRSGRDRRRPRSIGHEKKEKRPKRSLRS</sequence>
<organism evidence="3 4">
    <name type="scientific">Solidesulfovibrio fructosivorans JJ]</name>
    <dbReference type="NCBI Taxonomy" id="596151"/>
    <lineage>
        <taxon>Bacteria</taxon>
        <taxon>Pseudomonadati</taxon>
        <taxon>Thermodesulfobacteriota</taxon>
        <taxon>Desulfovibrionia</taxon>
        <taxon>Desulfovibrionales</taxon>
        <taxon>Desulfovibrionaceae</taxon>
        <taxon>Solidesulfovibrio</taxon>
    </lineage>
</organism>
<dbReference type="Proteomes" id="UP000006250">
    <property type="component" value="Unassembled WGS sequence"/>
</dbReference>
<evidence type="ECO:0000313" key="3">
    <source>
        <dbReference type="EMBL" id="EFL52117.1"/>
    </source>
</evidence>
<reference evidence="3 4" key="1">
    <citation type="submission" date="2010-08" db="EMBL/GenBank/DDBJ databases">
        <title>The draft genome of Desulfovibrio fructosovorans JJ.</title>
        <authorList>
            <consortium name="US DOE Joint Genome Institute (JGI-PGF)"/>
            <person name="Lucas S."/>
            <person name="Copeland A."/>
            <person name="Lapidus A."/>
            <person name="Cheng J.-F."/>
            <person name="Bruce D."/>
            <person name="Goodwin L."/>
            <person name="Pitluck S."/>
            <person name="Land M.L."/>
            <person name="Hauser L."/>
            <person name="Chang Y.-J."/>
            <person name="Jeffries C."/>
            <person name="Wall J.D."/>
            <person name="Stahl D.A."/>
            <person name="Arkin A.P."/>
            <person name="Dehal P."/>
            <person name="Stolyar S.M."/>
            <person name="Hazen T.C."/>
            <person name="Woyke T.J."/>
        </authorList>
    </citation>
    <scope>NUCLEOTIDE SEQUENCE [LARGE SCALE GENOMIC DNA]</scope>
    <source>
        <strain evidence="3 4">JJ</strain>
    </source>
</reference>
<dbReference type="EMBL" id="AECZ01000006">
    <property type="protein sequence ID" value="EFL52117.1"/>
    <property type="molecule type" value="Genomic_DNA"/>
</dbReference>
<keyword evidence="2" id="KW-0472">Membrane</keyword>
<feature type="region of interest" description="Disordered" evidence="1">
    <location>
        <begin position="31"/>
        <end position="55"/>
    </location>
</feature>
<comment type="caution">
    <text evidence="3">The sequence shown here is derived from an EMBL/GenBank/DDBJ whole genome shotgun (WGS) entry which is preliminary data.</text>
</comment>
<dbReference type="AlphaFoldDB" id="E1JUI7"/>
<name>E1JUI7_SOLFR</name>
<keyword evidence="4" id="KW-1185">Reference proteome</keyword>
<protein>
    <submittedName>
        <fullName evidence="3">Uncharacterized protein</fullName>
    </submittedName>
</protein>
<dbReference type="STRING" id="596151.DesfrDRAFT_1286"/>
<proteinExistence type="predicted"/>
<feature type="transmembrane region" description="Helical" evidence="2">
    <location>
        <begin position="6"/>
        <end position="26"/>
    </location>
</feature>
<keyword evidence="2" id="KW-1133">Transmembrane helix</keyword>
<evidence type="ECO:0000256" key="2">
    <source>
        <dbReference type="SAM" id="Phobius"/>
    </source>
</evidence>
<evidence type="ECO:0000313" key="4">
    <source>
        <dbReference type="Proteomes" id="UP000006250"/>
    </source>
</evidence>